<organism evidence="1 2">
    <name type="scientific">Panagrolaimus sp. ES5</name>
    <dbReference type="NCBI Taxonomy" id="591445"/>
    <lineage>
        <taxon>Eukaryota</taxon>
        <taxon>Metazoa</taxon>
        <taxon>Ecdysozoa</taxon>
        <taxon>Nematoda</taxon>
        <taxon>Chromadorea</taxon>
        <taxon>Rhabditida</taxon>
        <taxon>Tylenchina</taxon>
        <taxon>Panagrolaimomorpha</taxon>
        <taxon>Panagrolaimoidea</taxon>
        <taxon>Panagrolaimidae</taxon>
        <taxon>Panagrolaimus</taxon>
    </lineage>
</organism>
<protein>
    <submittedName>
        <fullName evidence="2">Endonuclease/exonuclease/phosphatase domain-containing protein</fullName>
    </submittedName>
</protein>
<name>A0AC34GN47_9BILA</name>
<proteinExistence type="predicted"/>
<sequence length="710" mass="79965">MKRYNHDPKYIVKRIRKRNSVAANNTSESPSPSKIRIPQNTTGLIEPSESSCDFGFSNVPQSSNTVAHDSNFTSTETSVLKDSDLLKTKIVEDKFILEDNGEDGDIVCLTQTKPKSIPESTVTQPPPDVDVIVIESDSEEDSDSDLSELSKLAINVPENASSNDKEEDTSVETIVQFTPKTTVIVQNSFDENILIHTIDEASSDSTESVTVITSASVNVSTLPDSVESVTEVATTSLIVPHVSSNTESAVIDPQSTSDIENVPVGFIQVNDAATTSVQNAPLIKEYNGIERTVTHYDKSKGYIAKMELEDYQDSLSFYVAQQAIAEDKQQESLRGPEVIDKLTETGIDADKTFTVLSYNVLCHVKIKKYPRQYPRKSILPKVFQWNYRKQLLKLELHNFNADICCLQEVERDKVEEFYDPLMVKKKGYEAFYAWRENNELDGCAIFWNSKKFYKIQEITVSLFYGVQYLDKPNVAQILRLKHIKTGKELIVVNTQLVTDPKLGAEKLNQLAVIFAHLHKVRTNNQPIIFCGDFALKSPASLLYKFITDAEIDCAKDLCSVASLDGNGRYCTKKRIESLPISGASKIQNNCTFVNDGETPCSNCKTLRHSFNFESVYGRKTSQGSNVFTTFHQKNDDDFEIIDGNPDFIFYSVKQKIFVNRTQKEIVESDLFLHKRLSLPEKDNIEDLIKLTPHRFTCSDHLPLFAEFFLP</sequence>
<reference evidence="2" key="1">
    <citation type="submission" date="2022-11" db="UniProtKB">
        <authorList>
            <consortium name="WormBaseParasite"/>
        </authorList>
    </citation>
    <scope>IDENTIFICATION</scope>
</reference>
<evidence type="ECO:0000313" key="2">
    <source>
        <dbReference type="WBParaSite" id="ES5_v2.g446.t1"/>
    </source>
</evidence>
<evidence type="ECO:0000313" key="1">
    <source>
        <dbReference type="Proteomes" id="UP000887579"/>
    </source>
</evidence>
<dbReference type="Proteomes" id="UP000887579">
    <property type="component" value="Unplaced"/>
</dbReference>
<accession>A0AC34GN47</accession>
<dbReference type="WBParaSite" id="ES5_v2.g446.t1">
    <property type="protein sequence ID" value="ES5_v2.g446.t1"/>
    <property type="gene ID" value="ES5_v2.g446"/>
</dbReference>